<proteinExistence type="predicted"/>
<gene>
    <name evidence="2" type="ORF">SCLCIDRAFT_32026</name>
</gene>
<organism evidence="2 3">
    <name type="scientific">Scleroderma citrinum Foug A</name>
    <dbReference type="NCBI Taxonomy" id="1036808"/>
    <lineage>
        <taxon>Eukaryota</taxon>
        <taxon>Fungi</taxon>
        <taxon>Dikarya</taxon>
        <taxon>Basidiomycota</taxon>
        <taxon>Agaricomycotina</taxon>
        <taxon>Agaricomycetes</taxon>
        <taxon>Agaricomycetidae</taxon>
        <taxon>Boletales</taxon>
        <taxon>Sclerodermatineae</taxon>
        <taxon>Sclerodermataceae</taxon>
        <taxon>Scleroderma</taxon>
    </lineage>
</organism>
<dbReference type="OrthoDB" id="3251271at2759"/>
<dbReference type="AlphaFoldDB" id="A0A0C2YUD4"/>
<name>A0A0C2YUD4_9AGAM</name>
<dbReference type="Proteomes" id="UP000053989">
    <property type="component" value="Unassembled WGS sequence"/>
</dbReference>
<reference evidence="3" key="2">
    <citation type="submission" date="2015-01" db="EMBL/GenBank/DDBJ databases">
        <title>Evolutionary Origins and Diversification of the Mycorrhizal Mutualists.</title>
        <authorList>
            <consortium name="DOE Joint Genome Institute"/>
            <consortium name="Mycorrhizal Genomics Consortium"/>
            <person name="Kohler A."/>
            <person name="Kuo A."/>
            <person name="Nagy L.G."/>
            <person name="Floudas D."/>
            <person name="Copeland A."/>
            <person name="Barry K.W."/>
            <person name="Cichocki N."/>
            <person name="Veneault-Fourrey C."/>
            <person name="LaButti K."/>
            <person name="Lindquist E.A."/>
            <person name="Lipzen A."/>
            <person name="Lundell T."/>
            <person name="Morin E."/>
            <person name="Murat C."/>
            <person name="Riley R."/>
            <person name="Ohm R."/>
            <person name="Sun H."/>
            <person name="Tunlid A."/>
            <person name="Henrissat B."/>
            <person name="Grigoriev I.V."/>
            <person name="Hibbett D.S."/>
            <person name="Martin F."/>
        </authorList>
    </citation>
    <scope>NUCLEOTIDE SEQUENCE [LARGE SCALE GENOMIC DNA]</scope>
    <source>
        <strain evidence="3">Foug A</strain>
    </source>
</reference>
<dbReference type="HOGENOM" id="CLU_078256_0_0_1"/>
<sequence>MPPKALSSSTLSLRFMRNAEQKHTAPQAQVRDDAEWELPQDARSTLVRDDTVTYEHSYLPFLFDQPRGRRTFDKHGKEVAQISATADQPGTATTLPPPTASAGEAPRPKTISSFGSSSAEVKKDPSKAAKYIIRDLSGVGKDLRPRPPPRSTGFMKPEGVDLPVGRAIKKEEDRPRKAKQKRVRDPGGGDGGSGGHGRPTADSGAVEKKPKLEMIE</sequence>
<reference evidence="2 3" key="1">
    <citation type="submission" date="2014-04" db="EMBL/GenBank/DDBJ databases">
        <authorList>
            <consortium name="DOE Joint Genome Institute"/>
            <person name="Kuo A."/>
            <person name="Kohler A."/>
            <person name="Nagy L.G."/>
            <person name="Floudas D."/>
            <person name="Copeland A."/>
            <person name="Barry K.W."/>
            <person name="Cichocki N."/>
            <person name="Veneault-Fourrey C."/>
            <person name="LaButti K."/>
            <person name="Lindquist E.A."/>
            <person name="Lipzen A."/>
            <person name="Lundell T."/>
            <person name="Morin E."/>
            <person name="Murat C."/>
            <person name="Sun H."/>
            <person name="Tunlid A."/>
            <person name="Henrissat B."/>
            <person name="Grigoriev I.V."/>
            <person name="Hibbett D.S."/>
            <person name="Martin F."/>
            <person name="Nordberg H.P."/>
            <person name="Cantor M.N."/>
            <person name="Hua S.X."/>
        </authorList>
    </citation>
    <scope>NUCLEOTIDE SEQUENCE [LARGE SCALE GENOMIC DNA]</scope>
    <source>
        <strain evidence="2 3">Foug A</strain>
    </source>
</reference>
<accession>A0A0C2YUD4</accession>
<protein>
    <submittedName>
        <fullName evidence="2">Uncharacterized protein</fullName>
    </submittedName>
</protein>
<evidence type="ECO:0000313" key="2">
    <source>
        <dbReference type="EMBL" id="KIM53268.1"/>
    </source>
</evidence>
<evidence type="ECO:0000313" key="3">
    <source>
        <dbReference type="Proteomes" id="UP000053989"/>
    </source>
</evidence>
<evidence type="ECO:0000256" key="1">
    <source>
        <dbReference type="SAM" id="MobiDB-lite"/>
    </source>
</evidence>
<feature type="compositionally biased region" description="Polar residues" evidence="1">
    <location>
        <begin position="110"/>
        <end position="119"/>
    </location>
</feature>
<feature type="compositionally biased region" description="Basic and acidic residues" evidence="1">
    <location>
        <begin position="205"/>
        <end position="216"/>
    </location>
</feature>
<feature type="region of interest" description="Disordered" evidence="1">
    <location>
        <begin position="67"/>
        <end position="216"/>
    </location>
</feature>
<feature type="compositionally biased region" description="Gly residues" evidence="1">
    <location>
        <begin position="186"/>
        <end position="197"/>
    </location>
</feature>
<dbReference type="EMBL" id="KN822185">
    <property type="protein sequence ID" value="KIM53268.1"/>
    <property type="molecule type" value="Genomic_DNA"/>
</dbReference>
<feature type="compositionally biased region" description="Basic and acidic residues" evidence="1">
    <location>
        <begin position="67"/>
        <end position="78"/>
    </location>
</feature>
<dbReference type="InParanoid" id="A0A0C2YUD4"/>
<keyword evidence="3" id="KW-1185">Reference proteome</keyword>